<evidence type="ECO:0000313" key="1">
    <source>
        <dbReference type="Proteomes" id="UP000887564"/>
    </source>
</evidence>
<dbReference type="WBParaSite" id="PEQ_0000500201-mRNA-1">
    <property type="protein sequence ID" value="PEQ_0000500201-mRNA-1"/>
    <property type="gene ID" value="PEQ_0000500201"/>
</dbReference>
<keyword evidence="1" id="KW-1185">Reference proteome</keyword>
<accession>A0A914RJP8</accession>
<name>A0A914RJP8_PAREQ</name>
<reference evidence="2" key="1">
    <citation type="submission" date="2022-11" db="UniProtKB">
        <authorList>
            <consortium name="WormBaseParasite"/>
        </authorList>
    </citation>
    <scope>IDENTIFICATION</scope>
</reference>
<organism evidence="1 2">
    <name type="scientific">Parascaris equorum</name>
    <name type="common">Equine roundworm</name>
    <dbReference type="NCBI Taxonomy" id="6256"/>
    <lineage>
        <taxon>Eukaryota</taxon>
        <taxon>Metazoa</taxon>
        <taxon>Ecdysozoa</taxon>
        <taxon>Nematoda</taxon>
        <taxon>Chromadorea</taxon>
        <taxon>Rhabditida</taxon>
        <taxon>Spirurina</taxon>
        <taxon>Ascaridomorpha</taxon>
        <taxon>Ascaridoidea</taxon>
        <taxon>Ascarididae</taxon>
        <taxon>Parascaris</taxon>
    </lineage>
</organism>
<protein>
    <submittedName>
        <fullName evidence="2">Uncharacterized protein</fullName>
    </submittedName>
</protein>
<dbReference type="AlphaFoldDB" id="A0A914RJP8"/>
<sequence>MLNTDDLKVRGLRAVARGSVEVNAICLGVCRSRNRRSLAWSPLPWRTYQRDLEADGGDLDVSDEMEEIRELLYELIKSNFPSDSLWDIFSYESCGMGPPLRNDWLEHIRVAEEFEVVNRGPIVMVYTHISKAAAASGKPEKIRIRLTDRELAQQMKSILAYSPVSTGCAVSVIVVACDDANAITVQLASSRTDFEQLRANMDAHYSDQQLVELGADFLWSHIGK</sequence>
<dbReference type="Proteomes" id="UP000887564">
    <property type="component" value="Unplaced"/>
</dbReference>
<evidence type="ECO:0000313" key="2">
    <source>
        <dbReference type="WBParaSite" id="PEQ_0000500201-mRNA-1"/>
    </source>
</evidence>
<proteinExistence type="predicted"/>